<sequence length="550" mass="60619">MNLLRSMFRQSRRTIVLVLAFSIASSGLSVLTIAFINGRLLTAPPALGPALVHYAGLLLALFAFTVAAHATMVRLAQRSMYELRRTLVKRVLDTDIERLEALGSARILASLSSDTGHITTALIAFPAAAYGATLSICGFGYLAWLSPRLFLATAGWIALVAVVSVAVLTRTYRHARAMRESEDGLYADYQAVIEGRKELALNRERARFVYEREFEPNALRNRDQTTRASILNGFNDAWINAMVLGAIGLSFFLAHGFGWASTGVAATYALTILFLRGPLTDVAHTIPVLVNAGVSLNKVHALELAEYQPAFEPAGASLPSDWSTLSLEALTFRYPGAGEGFHVGPIDLTLRRGEVVFLVGGNGSGKSTIARLLTGLYRPRSGRIRMDAAVIGDTQMPSFRRLFASVFSDFHLFRHVLGPGGANANEAEILEWLETLDMTHKVSLEGGALSDTRFSFGQRKRLALLLAVMEDRPILVLDEWAADQDPVFRRIFYMELLPLFKAVGKTVFAITHDEHYFHLADRVLKADGGQLFEYRPRHESALRPREVTVR</sequence>
<dbReference type="InterPro" id="IPR003439">
    <property type="entry name" value="ABC_transporter-like_ATP-bd"/>
</dbReference>
<comment type="subcellular location">
    <subcellularLocation>
        <location evidence="1">Cell membrane</location>
        <topology evidence="1">Multi-pass membrane protein</topology>
    </subcellularLocation>
</comment>
<proteinExistence type="predicted"/>
<dbReference type="Pfam" id="PF00664">
    <property type="entry name" value="ABC_membrane"/>
    <property type="match status" value="1"/>
</dbReference>
<dbReference type="Gene3D" id="3.40.50.300">
    <property type="entry name" value="P-loop containing nucleotide triphosphate hydrolases"/>
    <property type="match status" value="1"/>
</dbReference>
<name>A0ABZ2KXC1_9BACT</name>
<dbReference type="PROSITE" id="PS50929">
    <property type="entry name" value="ABC_TM1F"/>
    <property type="match status" value="1"/>
</dbReference>
<keyword evidence="5 7" id="KW-1133">Transmembrane helix</keyword>
<feature type="domain" description="ABC transporter" evidence="8">
    <location>
        <begin position="325"/>
        <end position="549"/>
    </location>
</feature>
<dbReference type="EMBL" id="CP089983">
    <property type="protein sequence ID" value="WXB01620.1"/>
    <property type="molecule type" value="Genomic_DNA"/>
</dbReference>
<organism evidence="10 11">
    <name type="scientific">Pendulispora rubella</name>
    <dbReference type="NCBI Taxonomy" id="2741070"/>
    <lineage>
        <taxon>Bacteria</taxon>
        <taxon>Pseudomonadati</taxon>
        <taxon>Myxococcota</taxon>
        <taxon>Myxococcia</taxon>
        <taxon>Myxococcales</taxon>
        <taxon>Sorangiineae</taxon>
        <taxon>Pendulisporaceae</taxon>
        <taxon>Pendulispora</taxon>
    </lineage>
</organism>
<feature type="transmembrane region" description="Helical" evidence="7">
    <location>
        <begin position="149"/>
        <end position="169"/>
    </location>
</feature>
<keyword evidence="11" id="KW-1185">Reference proteome</keyword>
<dbReference type="PROSITE" id="PS50893">
    <property type="entry name" value="ABC_TRANSPORTER_2"/>
    <property type="match status" value="1"/>
</dbReference>
<evidence type="ECO:0000259" key="9">
    <source>
        <dbReference type="PROSITE" id="PS50929"/>
    </source>
</evidence>
<dbReference type="SMART" id="SM00382">
    <property type="entry name" value="AAA"/>
    <property type="match status" value="1"/>
</dbReference>
<dbReference type="Pfam" id="PF00005">
    <property type="entry name" value="ABC_tran"/>
    <property type="match status" value="1"/>
</dbReference>
<evidence type="ECO:0000313" key="10">
    <source>
        <dbReference type="EMBL" id="WXB01620.1"/>
    </source>
</evidence>
<accession>A0ABZ2KXC1</accession>
<keyword evidence="6 7" id="KW-0472">Membrane</keyword>
<dbReference type="RefSeq" id="WP_394831234.1">
    <property type="nucleotide sequence ID" value="NZ_CP089929.1"/>
</dbReference>
<dbReference type="PROSITE" id="PS00211">
    <property type="entry name" value="ABC_TRANSPORTER_1"/>
    <property type="match status" value="1"/>
</dbReference>
<dbReference type="InterPro" id="IPR011527">
    <property type="entry name" value="ABC1_TM_dom"/>
</dbReference>
<dbReference type="PANTHER" id="PTHR24221">
    <property type="entry name" value="ATP-BINDING CASSETTE SUB-FAMILY B"/>
    <property type="match status" value="1"/>
</dbReference>
<evidence type="ECO:0000256" key="3">
    <source>
        <dbReference type="ARBA" id="ARBA00022741"/>
    </source>
</evidence>
<dbReference type="Proteomes" id="UP001374803">
    <property type="component" value="Chromosome"/>
</dbReference>
<evidence type="ECO:0000256" key="7">
    <source>
        <dbReference type="SAM" id="Phobius"/>
    </source>
</evidence>
<dbReference type="NCBIfam" id="TIGR01194">
    <property type="entry name" value="cyc_pep_trnsptr"/>
    <property type="match status" value="1"/>
</dbReference>
<evidence type="ECO:0000256" key="2">
    <source>
        <dbReference type="ARBA" id="ARBA00022692"/>
    </source>
</evidence>
<dbReference type="InterPro" id="IPR036640">
    <property type="entry name" value="ABC1_TM_sf"/>
</dbReference>
<gene>
    <name evidence="10" type="ORF">LVJ94_32455</name>
</gene>
<dbReference type="SUPFAM" id="SSF90123">
    <property type="entry name" value="ABC transporter transmembrane region"/>
    <property type="match status" value="1"/>
</dbReference>
<protein>
    <submittedName>
        <fullName evidence="10">Multidrug ABC transporter permease/ATP-binding protein</fullName>
    </submittedName>
</protein>
<keyword evidence="4" id="KW-0067">ATP-binding</keyword>
<evidence type="ECO:0000256" key="6">
    <source>
        <dbReference type="ARBA" id="ARBA00023136"/>
    </source>
</evidence>
<evidence type="ECO:0000256" key="4">
    <source>
        <dbReference type="ARBA" id="ARBA00022840"/>
    </source>
</evidence>
<dbReference type="InterPro" id="IPR039421">
    <property type="entry name" value="Type_1_exporter"/>
</dbReference>
<dbReference type="InterPro" id="IPR027417">
    <property type="entry name" value="P-loop_NTPase"/>
</dbReference>
<dbReference type="NCBIfam" id="NF007813">
    <property type="entry name" value="PRK10522.1"/>
    <property type="match status" value="1"/>
</dbReference>
<keyword evidence="3" id="KW-0547">Nucleotide-binding</keyword>
<keyword evidence="2 7" id="KW-0812">Transmembrane</keyword>
<dbReference type="InterPro" id="IPR005898">
    <property type="entry name" value="Cyc_pep_transpt_SyrD/YojI"/>
</dbReference>
<feature type="transmembrane region" description="Helical" evidence="7">
    <location>
        <begin position="121"/>
        <end position="143"/>
    </location>
</feature>
<feature type="transmembrane region" description="Helical" evidence="7">
    <location>
        <begin position="237"/>
        <end position="260"/>
    </location>
</feature>
<dbReference type="PANTHER" id="PTHR24221:SF654">
    <property type="entry name" value="ATP-BINDING CASSETTE SUB-FAMILY B MEMBER 6"/>
    <property type="match status" value="1"/>
</dbReference>
<dbReference type="InterPro" id="IPR017871">
    <property type="entry name" value="ABC_transporter-like_CS"/>
</dbReference>
<evidence type="ECO:0000256" key="5">
    <source>
        <dbReference type="ARBA" id="ARBA00022989"/>
    </source>
</evidence>
<evidence type="ECO:0000313" key="11">
    <source>
        <dbReference type="Proteomes" id="UP001374803"/>
    </source>
</evidence>
<evidence type="ECO:0000259" key="8">
    <source>
        <dbReference type="PROSITE" id="PS50893"/>
    </source>
</evidence>
<feature type="transmembrane region" description="Helical" evidence="7">
    <location>
        <begin position="50"/>
        <end position="75"/>
    </location>
</feature>
<dbReference type="SUPFAM" id="SSF52540">
    <property type="entry name" value="P-loop containing nucleoside triphosphate hydrolases"/>
    <property type="match status" value="1"/>
</dbReference>
<evidence type="ECO:0000256" key="1">
    <source>
        <dbReference type="ARBA" id="ARBA00004651"/>
    </source>
</evidence>
<reference evidence="10" key="1">
    <citation type="submission" date="2021-12" db="EMBL/GenBank/DDBJ databases">
        <title>Discovery of the Pendulisporaceae a myxobacterial family with distinct sporulation behavior and unique specialized metabolism.</title>
        <authorList>
            <person name="Garcia R."/>
            <person name="Popoff A."/>
            <person name="Bader C.D."/>
            <person name="Loehr J."/>
            <person name="Walesch S."/>
            <person name="Walt C."/>
            <person name="Boldt J."/>
            <person name="Bunk B."/>
            <person name="Haeckl F.J.F.P.J."/>
            <person name="Gunesch A.P."/>
            <person name="Birkelbach J."/>
            <person name="Nuebel U."/>
            <person name="Pietschmann T."/>
            <person name="Bach T."/>
            <person name="Mueller R."/>
        </authorList>
    </citation>
    <scope>NUCLEOTIDE SEQUENCE</scope>
    <source>
        <strain evidence="10">MSr11367</strain>
    </source>
</reference>
<feature type="domain" description="ABC transmembrane type-1" evidence="9">
    <location>
        <begin position="15"/>
        <end position="291"/>
    </location>
</feature>
<dbReference type="InterPro" id="IPR003593">
    <property type="entry name" value="AAA+_ATPase"/>
</dbReference>
<dbReference type="Gene3D" id="1.20.1560.10">
    <property type="entry name" value="ABC transporter type 1, transmembrane domain"/>
    <property type="match status" value="1"/>
</dbReference>